<dbReference type="EMBL" id="DXCC01000017">
    <property type="protein sequence ID" value="HIZ15439.1"/>
    <property type="molecule type" value="Genomic_DNA"/>
</dbReference>
<gene>
    <name evidence="1" type="ORF">H9816_05975</name>
</gene>
<evidence type="ECO:0000313" key="2">
    <source>
        <dbReference type="Proteomes" id="UP000824014"/>
    </source>
</evidence>
<reference evidence="1" key="1">
    <citation type="journal article" date="2021" name="PeerJ">
        <title>Extensive microbial diversity within the chicken gut microbiome revealed by metagenomics and culture.</title>
        <authorList>
            <person name="Gilroy R."/>
            <person name="Ravi A."/>
            <person name="Getino M."/>
            <person name="Pursley I."/>
            <person name="Horton D.L."/>
            <person name="Alikhan N.F."/>
            <person name="Baker D."/>
            <person name="Gharbi K."/>
            <person name="Hall N."/>
            <person name="Watson M."/>
            <person name="Adriaenssens E.M."/>
            <person name="Foster-Nyarko E."/>
            <person name="Jarju S."/>
            <person name="Secka A."/>
            <person name="Antonio M."/>
            <person name="Oren A."/>
            <person name="Chaudhuri R.R."/>
            <person name="La Ragione R."/>
            <person name="Hildebrand F."/>
            <person name="Pallen M.J."/>
        </authorList>
    </citation>
    <scope>NUCLEOTIDE SEQUENCE</scope>
    <source>
        <strain evidence="1">ChiHjej11B10-19426</strain>
    </source>
</reference>
<sequence length="279" mass="29626">MEPLERILFDTLAHGRRVTLPGVGTLAVERVAASFVSGRSLRPPYYKVVFVPQEDAAGRSLGEEPGYVAWLKGTEREQGVRDFGPAGILRDGTFEMTPALAERLNPQGTDPVPLHPASRAGRVVAVVAGVLVVAVAVIWWGSRSGDVDVREVRAPQTVAAEARPVDDGAATAVRVAEQEAATPADTLSSASPAAVLPEAEPAAGPLFHVVVGVFSEEVNADKLIAADPLGIGTAGYRKVPFRNSQLLVSAFASTDRAAADSCRRVLSRRNGELWVYEQR</sequence>
<evidence type="ECO:0008006" key="3">
    <source>
        <dbReference type="Google" id="ProtNLM"/>
    </source>
</evidence>
<dbReference type="Proteomes" id="UP000824014">
    <property type="component" value="Unassembled WGS sequence"/>
</dbReference>
<dbReference type="AlphaFoldDB" id="A0A9D2DEQ7"/>
<organism evidence="1 2">
    <name type="scientific">Candidatus Tidjanibacter faecipullorum</name>
    <dbReference type="NCBI Taxonomy" id="2838766"/>
    <lineage>
        <taxon>Bacteria</taxon>
        <taxon>Pseudomonadati</taxon>
        <taxon>Bacteroidota</taxon>
        <taxon>Bacteroidia</taxon>
        <taxon>Bacteroidales</taxon>
        <taxon>Rikenellaceae</taxon>
        <taxon>Tidjanibacter</taxon>
    </lineage>
</organism>
<evidence type="ECO:0000313" key="1">
    <source>
        <dbReference type="EMBL" id="HIZ15439.1"/>
    </source>
</evidence>
<proteinExistence type="predicted"/>
<protein>
    <recommendedName>
        <fullName evidence="3">SPOR domain-containing protein</fullName>
    </recommendedName>
</protein>
<name>A0A9D2DEQ7_9BACT</name>
<comment type="caution">
    <text evidence="1">The sequence shown here is derived from an EMBL/GenBank/DDBJ whole genome shotgun (WGS) entry which is preliminary data.</text>
</comment>
<accession>A0A9D2DEQ7</accession>
<reference evidence="1" key="2">
    <citation type="submission" date="2021-04" db="EMBL/GenBank/DDBJ databases">
        <authorList>
            <person name="Gilroy R."/>
        </authorList>
    </citation>
    <scope>NUCLEOTIDE SEQUENCE</scope>
    <source>
        <strain evidence="1">ChiHjej11B10-19426</strain>
    </source>
</reference>